<keyword evidence="17" id="KW-0408">Iron</keyword>
<evidence type="ECO:0000256" key="6">
    <source>
        <dbReference type="ARBA" id="ARBA00022475"/>
    </source>
</evidence>
<dbReference type="SUPFAM" id="SSF46626">
    <property type="entry name" value="Cytochrome c"/>
    <property type="match status" value="2"/>
</dbReference>
<comment type="cofactor">
    <cofactor evidence="1">
        <name>heme c</name>
        <dbReference type="ChEBI" id="CHEBI:61717"/>
    </cofactor>
</comment>
<dbReference type="GO" id="GO:0006119">
    <property type="term" value="P:oxidative phosphorylation"/>
    <property type="evidence" value="ECO:0007669"/>
    <property type="project" value="UniProtKB-UniPathway"/>
</dbReference>
<keyword evidence="16 23" id="KW-0560">Oxidoreductase</keyword>
<feature type="domain" description="Cytochrome c" evidence="22">
    <location>
        <begin position="112"/>
        <end position="191"/>
    </location>
</feature>
<evidence type="ECO:0000256" key="10">
    <source>
        <dbReference type="ARBA" id="ARBA00022692"/>
    </source>
</evidence>
<evidence type="ECO:0000256" key="16">
    <source>
        <dbReference type="ARBA" id="ARBA00023002"/>
    </source>
</evidence>
<keyword evidence="13" id="KW-0375">Hydrogen ion transport</keyword>
<dbReference type="InterPro" id="IPR032858">
    <property type="entry name" value="CcoP_N"/>
</dbReference>
<evidence type="ECO:0000256" key="8">
    <source>
        <dbReference type="ARBA" id="ARBA00022617"/>
    </source>
</evidence>
<evidence type="ECO:0000256" key="20">
    <source>
        <dbReference type="ARBA" id="ARBA00029635"/>
    </source>
</evidence>
<dbReference type="InterPro" id="IPR004678">
    <property type="entry name" value="Cyt_c_oxidase_cbb3_su3"/>
</dbReference>
<dbReference type="InterPro" id="IPR038414">
    <property type="entry name" value="CcoP_N_sf"/>
</dbReference>
<dbReference type="Pfam" id="PF13442">
    <property type="entry name" value="Cytochrome_CBB3"/>
    <property type="match status" value="2"/>
</dbReference>
<evidence type="ECO:0000256" key="18">
    <source>
        <dbReference type="ARBA" id="ARBA00023065"/>
    </source>
</evidence>
<dbReference type="Gene3D" id="1.10.760.10">
    <property type="entry name" value="Cytochrome c-like domain"/>
    <property type="match status" value="2"/>
</dbReference>
<organism evidence="23">
    <name type="scientific">hydrothermal vent metagenome</name>
    <dbReference type="NCBI Taxonomy" id="652676"/>
    <lineage>
        <taxon>unclassified sequences</taxon>
        <taxon>metagenomes</taxon>
        <taxon>ecological metagenomes</taxon>
    </lineage>
</organism>
<comment type="subcellular location">
    <subcellularLocation>
        <location evidence="2">Cell inner membrane</location>
    </subcellularLocation>
</comment>
<keyword evidence="18" id="KW-0406">Ion transport</keyword>
<dbReference type="EMBL" id="FPHJ01000066">
    <property type="protein sequence ID" value="SFV69319.1"/>
    <property type="molecule type" value="Genomic_DNA"/>
</dbReference>
<feature type="domain" description="Cytochrome c" evidence="22">
    <location>
        <begin position="193"/>
        <end position="288"/>
    </location>
</feature>
<keyword evidence="14" id="KW-0249">Electron transport</keyword>
<dbReference type="GO" id="GO:0016491">
    <property type="term" value="F:oxidoreductase activity"/>
    <property type="evidence" value="ECO:0007669"/>
    <property type="project" value="UniProtKB-KW"/>
</dbReference>
<keyword evidence="9" id="KW-0679">Respiratory chain</keyword>
<evidence type="ECO:0000256" key="14">
    <source>
        <dbReference type="ARBA" id="ARBA00022982"/>
    </source>
</evidence>
<evidence type="ECO:0000256" key="11">
    <source>
        <dbReference type="ARBA" id="ARBA00022723"/>
    </source>
</evidence>
<sequence length="291" mass="32502">MSEDKNPFPNENNTGHFWDDDIRELNNRPPRWYMWAFYFGVIMIVGYAFYYPTIPWFGGHNTGGAKWTAIKEFKEGVAELENARKKRFAKQEEAIKNKSLEEILKDSDLTLYAVKTARVLFGDNCASCHGAGGQGNVGFPVLADDDWLYGGSVKEIHKTITSGRKPMMTAHKNVLSESELETLANFVMNGAKSSDKKGQSLYMAKGCIGCHGADKKGNKFLGSANLTDSIWRFRAENQKDSVKKTIKHGVNFAGDKLTRNAEMPAFGKSEKLTKEQIKKLAIYVHELGGGK</sequence>
<evidence type="ECO:0000256" key="5">
    <source>
        <dbReference type="ARBA" id="ARBA00022448"/>
    </source>
</evidence>
<dbReference type="PIRSF" id="PIRSF000006">
    <property type="entry name" value="Cbb3-Cox_fixP"/>
    <property type="match status" value="1"/>
</dbReference>
<evidence type="ECO:0000313" key="23">
    <source>
        <dbReference type="EMBL" id="SFV69319.1"/>
    </source>
</evidence>
<keyword evidence="8" id="KW-0349">Heme</keyword>
<name>A0A1W1CU79_9ZZZZ</name>
<dbReference type="GO" id="GO:1902600">
    <property type="term" value="P:proton transmembrane transport"/>
    <property type="evidence" value="ECO:0007669"/>
    <property type="project" value="UniProtKB-KW"/>
</dbReference>
<evidence type="ECO:0000256" key="12">
    <source>
        <dbReference type="ARBA" id="ARBA00022737"/>
    </source>
</evidence>
<proteinExistence type="inferred from homology"/>
<evidence type="ECO:0000256" key="15">
    <source>
        <dbReference type="ARBA" id="ARBA00022989"/>
    </source>
</evidence>
<dbReference type="Pfam" id="PF14715">
    <property type="entry name" value="FixP_N"/>
    <property type="match status" value="1"/>
</dbReference>
<keyword evidence="5" id="KW-0813">Transport</keyword>
<accession>A0A1W1CU79</accession>
<keyword evidence="15 21" id="KW-1133">Transmembrane helix</keyword>
<keyword evidence="7" id="KW-0997">Cell inner membrane</keyword>
<dbReference type="AlphaFoldDB" id="A0A1W1CU79"/>
<evidence type="ECO:0000256" key="21">
    <source>
        <dbReference type="SAM" id="Phobius"/>
    </source>
</evidence>
<evidence type="ECO:0000256" key="4">
    <source>
        <dbReference type="ARBA" id="ARBA00006113"/>
    </source>
</evidence>
<dbReference type="GO" id="GO:0005886">
    <property type="term" value="C:plasma membrane"/>
    <property type="evidence" value="ECO:0007669"/>
    <property type="project" value="UniProtKB-SubCell"/>
</dbReference>
<dbReference type="PANTHER" id="PTHR33751">
    <property type="entry name" value="CBB3-TYPE CYTOCHROME C OXIDASE SUBUNIT FIXP"/>
    <property type="match status" value="1"/>
</dbReference>
<dbReference type="Gene3D" id="6.10.280.130">
    <property type="match status" value="1"/>
</dbReference>
<dbReference type="PANTHER" id="PTHR33751:SF1">
    <property type="entry name" value="CBB3-TYPE CYTOCHROME C OXIDASE SUBUNIT FIXP"/>
    <property type="match status" value="1"/>
</dbReference>
<dbReference type="InterPro" id="IPR036909">
    <property type="entry name" value="Cyt_c-like_dom_sf"/>
</dbReference>
<evidence type="ECO:0000256" key="13">
    <source>
        <dbReference type="ARBA" id="ARBA00022781"/>
    </source>
</evidence>
<keyword evidence="12" id="KW-0677">Repeat</keyword>
<dbReference type="GO" id="GO:0020037">
    <property type="term" value="F:heme binding"/>
    <property type="evidence" value="ECO:0007669"/>
    <property type="project" value="InterPro"/>
</dbReference>
<evidence type="ECO:0000256" key="17">
    <source>
        <dbReference type="ARBA" id="ARBA00023004"/>
    </source>
</evidence>
<gene>
    <name evidence="23" type="ORF">MNB_SUP05-5-127</name>
</gene>
<keyword evidence="6" id="KW-1003">Cell membrane</keyword>
<keyword evidence="10 21" id="KW-0812">Transmembrane</keyword>
<dbReference type="NCBIfam" id="TIGR00782">
    <property type="entry name" value="ccoP"/>
    <property type="match status" value="1"/>
</dbReference>
<comment type="pathway">
    <text evidence="3">Energy metabolism; oxidative phosphorylation.</text>
</comment>
<dbReference type="PRINTS" id="PR00605">
    <property type="entry name" value="CYTCHROMECIC"/>
</dbReference>
<feature type="transmembrane region" description="Helical" evidence="21">
    <location>
        <begin position="32"/>
        <end position="50"/>
    </location>
</feature>
<reference evidence="23" key="1">
    <citation type="submission" date="2016-10" db="EMBL/GenBank/DDBJ databases">
        <authorList>
            <person name="de Groot N.N."/>
        </authorList>
    </citation>
    <scope>NUCLEOTIDE SEQUENCE</scope>
</reference>
<evidence type="ECO:0000256" key="1">
    <source>
        <dbReference type="ARBA" id="ARBA00001926"/>
    </source>
</evidence>
<evidence type="ECO:0000256" key="7">
    <source>
        <dbReference type="ARBA" id="ARBA00022519"/>
    </source>
</evidence>
<dbReference type="InterPro" id="IPR050597">
    <property type="entry name" value="Cytochrome_c_Oxidase_Subunit"/>
</dbReference>
<dbReference type="GO" id="GO:0009055">
    <property type="term" value="F:electron transfer activity"/>
    <property type="evidence" value="ECO:0007669"/>
    <property type="project" value="InterPro"/>
</dbReference>
<evidence type="ECO:0000259" key="22">
    <source>
        <dbReference type="PROSITE" id="PS51007"/>
    </source>
</evidence>
<dbReference type="UniPathway" id="UPA00705"/>
<evidence type="ECO:0000256" key="9">
    <source>
        <dbReference type="ARBA" id="ARBA00022660"/>
    </source>
</evidence>
<dbReference type="PROSITE" id="PS51007">
    <property type="entry name" value="CYTC"/>
    <property type="match status" value="2"/>
</dbReference>
<comment type="similarity">
    <text evidence="4">Belongs to the CcoP / FixP family.</text>
</comment>
<dbReference type="InterPro" id="IPR009056">
    <property type="entry name" value="Cyt_c-like_dom"/>
</dbReference>
<keyword evidence="11" id="KW-0479">Metal-binding</keyword>
<evidence type="ECO:0000256" key="2">
    <source>
        <dbReference type="ARBA" id="ARBA00004533"/>
    </source>
</evidence>
<keyword evidence="19 21" id="KW-0472">Membrane</keyword>
<evidence type="ECO:0000256" key="3">
    <source>
        <dbReference type="ARBA" id="ARBA00004673"/>
    </source>
</evidence>
<protein>
    <recommendedName>
        <fullName evidence="20">Cytochrome c oxidase subunit III</fullName>
    </recommendedName>
</protein>
<dbReference type="InterPro" id="IPR008168">
    <property type="entry name" value="Cyt_C_IC"/>
</dbReference>
<dbReference type="GO" id="GO:0005506">
    <property type="term" value="F:iron ion binding"/>
    <property type="evidence" value="ECO:0007669"/>
    <property type="project" value="InterPro"/>
</dbReference>
<evidence type="ECO:0000256" key="19">
    <source>
        <dbReference type="ARBA" id="ARBA00023136"/>
    </source>
</evidence>